<comment type="similarity">
    <text evidence="1">Belongs to the VgrG protein family.</text>
</comment>
<dbReference type="AlphaFoldDB" id="A0A387FVS8"/>
<reference evidence="3 4" key="1">
    <citation type="submission" date="2018-10" db="EMBL/GenBank/DDBJ databases">
        <title>Rhizobium etli, R. leguminosarum and a new Rhizobium genospecies from Phaseolus dumosus.</title>
        <authorList>
            <person name="Ramirez-Puebla S.T."/>
            <person name="Rogel-Hernandez M.A."/>
            <person name="Guerrero G."/>
            <person name="Ormeno-Orrillo E."/>
            <person name="Martinez-Romero J.C."/>
            <person name="Negrete-Yankelevich S."/>
            <person name="Martinez-Romero E."/>
        </authorList>
    </citation>
    <scope>NUCLEOTIDE SEQUENCE [LARGE SCALE GENOMIC DNA]</scope>
    <source>
        <strain evidence="3 4">CCGE525</strain>
        <plasmid evidence="4">prccge525c</plasmid>
    </source>
</reference>
<dbReference type="Proteomes" id="UP000282195">
    <property type="component" value="Plasmid pRCCGE525c"/>
</dbReference>
<dbReference type="Pfam" id="PF04717">
    <property type="entry name" value="Phage_base_V"/>
    <property type="match status" value="1"/>
</dbReference>
<dbReference type="InterPro" id="IPR037026">
    <property type="entry name" value="Vgr_OB-fold_dom_sf"/>
</dbReference>
<dbReference type="Gene3D" id="2.40.50.230">
    <property type="entry name" value="Gp5 N-terminal domain"/>
    <property type="match status" value="1"/>
</dbReference>
<dbReference type="NCBIfam" id="TIGR01646">
    <property type="entry name" value="vgr_GE"/>
    <property type="match status" value="1"/>
</dbReference>
<dbReference type="RefSeq" id="WP_120706823.1">
    <property type="nucleotide sequence ID" value="NZ_CP032695.1"/>
</dbReference>
<geneLocation type="plasmid" evidence="4">
    <name>prccge525c</name>
</geneLocation>
<dbReference type="EMBL" id="CP032695">
    <property type="protein sequence ID" value="AYG61887.1"/>
    <property type="molecule type" value="Genomic_DNA"/>
</dbReference>
<feature type="domain" description="Gp5/Type VI secretion system Vgr protein OB-fold" evidence="2">
    <location>
        <begin position="412"/>
        <end position="472"/>
    </location>
</feature>
<gene>
    <name evidence="3" type="primary">tssI</name>
    <name evidence="3" type="ORF">CCGE525_23765</name>
</gene>
<dbReference type="NCBIfam" id="TIGR03361">
    <property type="entry name" value="VI_Rhs_Vgr"/>
    <property type="match status" value="1"/>
</dbReference>
<keyword evidence="4" id="KW-1185">Reference proteome</keyword>
<dbReference type="SUPFAM" id="SSF69279">
    <property type="entry name" value="Phage tail proteins"/>
    <property type="match status" value="2"/>
</dbReference>
<dbReference type="Gene3D" id="3.55.50.10">
    <property type="entry name" value="Baseplate protein-like domains"/>
    <property type="match status" value="1"/>
</dbReference>
<dbReference type="KEGG" id="rjg:CCGE525_23765"/>
<dbReference type="Pfam" id="PF05954">
    <property type="entry name" value="Phage_GPD"/>
    <property type="match status" value="1"/>
</dbReference>
<protein>
    <submittedName>
        <fullName evidence="3">Type VI secretion system tip protein VgrG</fullName>
    </submittedName>
</protein>
<dbReference type="SUPFAM" id="SSF69255">
    <property type="entry name" value="gp5 N-terminal domain-like"/>
    <property type="match status" value="1"/>
</dbReference>
<keyword evidence="3" id="KW-0614">Plasmid</keyword>
<dbReference type="Gene3D" id="4.10.220.110">
    <property type="match status" value="1"/>
</dbReference>
<evidence type="ECO:0000256" key="1">
    <source>
        <dbReference type="ARBA" id="ARBA00005558"/>
    </source>
</evidence>
<sequence length="509" mass="56685">MSTNSMQEMLITLPGTTSDAVYVESVRGREALSSAYEFEADVVCRTPLQIEQMLGKAAKLELRVLDEEAVVHGIVAAATTLDPTTNREFCYRFVIAPELALMRLSRQNQIYGTDHDMNVVDIVEKELSDGNKSGSKTASSRIGRSILHQILADKSSYPKLDFTMQYNESDFDFISRLSEKFGIFYMFDQSGDQEVVQFCDRKEHFRRVSGRKLTEELPFRGEAQIRSQGDFAIRSFKGTYKVAAGSIHRREFNDETPTVDLSVSHSATYSGQGIDVRYGENYRTVGEGNFLATRRMEQVAAERLTFVGESNIPLLRPGIIFKLVDHPIAELEAYYVITHAEHEMTEPTPLGFSSTDKKSEPYRNRFTCIPFNTQYRPPLLTPKPVVNGFLIGFVDGEGSSKRAELDQYGRYRIRIMDEESGLSGGKASYLVRKAEPYGGGDGFGSHSTLNVGTEVILGFLHGDPDRPVIMGAFSNAHFSNPVTQTNSNVAHRTRTASGIILQMCDGAAS</sequence>
<dbReference type="OrthoDB" id="9762420at2"/>
<dbReference type="InterPro" id="IPR006533">
    <property type="entry name" value="T6SS_Vgr_RhsGE"/>
</dbReference>
<organism evidence="3 4">
    <name type="scientific">Rhizobium jaguaris</name>
    <dbReference type="NCBI Taxonomy" id="1312183"/>
    <lineage>
        <taxon>Bacteria</taxon>
        <taxon>Pseudomonadati</taxon>
        <taxon>Pseudomonadota</taxon>
        <taxon>Alphaproteobacteria</taxon>
        <taxon>Hyphomicrobiales</taxon>
        <taxon>Rhizobiaceae</taxon>
        <taxon>Rhizobium/Agrobacterium group</taxon>
        <taxon>Rhizobium</taxon>
    </lineage>
</organism>
<dbReference type="Gene3D" id="2.30.110.50">
    <property type="match status" value="1"/>
</dbReference>
<name>A0A387FVS8_9HYPH</name>
<evidence type="ECO:0000313" key="4">
    <source>
        <dbReference type="Proteomes" id="UP000282195"/>
    </source>
</evidence>
<evidence type="ECO:0000259" key="2">
    <source>
        <dbReference type="Pfam" id="PF04717"/>
    </source>
</evidence>
<accession>A0A387FVS8</accession>
<evidence type="ECO:0000313" key="3">
    <source>
        <dbReference type="EMBL" id="AYG61887.1"/>
    </source>
</evidence>
<dbReference type="InterPro" id="IPR006531">
    <property type="entry name" value="Gp5/Vgr_OB"/>
</dbReference>
<proteinExistence type="inferred from homology"/>
<dbReference type="InterPro" id="IPR017847">
    <property type="entry name" value="T6SS_RhsGE_Vgr_subset"/>
</dbReference>